<accession>A0A1A7VVT8</accession>
<name>A0A1A7VVT8_PLAKH</name>
<dbReference type="AlphaFoldDB" id="A0A1A7VVT8"/>
<feature type="compositionally biased region" description="Polar residues" evidence="1">
    <location>
        <begin position="510"/>
        <end position="523"/>
    </location>
</feature>
<feature type="region of interest" description="Disordered" evidence="1">
    <location>
        <begin position="655"/>
        <end position="676"/>
    </location>
</feature>
<dbReference type="EMBL" id="CWHR02000019">
    <property type="protein sequence ID" value="SBO28677.1"/>
    <property type="molecule type" value="Genomic_DNA"/>
</dbReference>
<dbReference type="OrthoDB" id="6728318at2759"/>
<protein>
    <submittedName>
        <fullName evidence="2">Uncharacterized protein</fullName>
    </submittedName>
</protein>
<dbReference type="EMBL" id="CWHQ02000017">
    <property type="protein sequence ID" value="SBO25932.1"/>
    <property type="molecule type" value="Genomic_DNA"/>
</dbReference>
<evidence type="ECO:0000313" key="5">
    <source>
        <dbReference type="Proteomes" id="UP000182142"/>
    </source>
</evidence>
<feature type="region of interest" description="Disordered" evidence="1">
    <location>
        <begin position="505"/>
        <end position="539"/>
    </location>
</feature>
<evidence type="ECO:0000256" key="1">
    <source>
        <dbReference type="SAM" id="MobiDB-lite"/>
    </source>
</evidence>
<dbReference type="Proteomes" id="UP000182128">
    <property type="component" value="Unassembled WGS sequence"/>
</dbReference>
<gene>
    <name evidence="2" type="ORF">PKNA1_C2_1408200</name>
    <name evidence="3" type="ORF">PKNA1_H1_1408200</name>
</gene>
<evidence type="ECO:0000313" key="2">
    <source>
        <dbReference type="EMBL" id="SBO25932.1"/>
    </source>
</evidence>
<reference evidence="2" key="2">
    <citation type="submission" date="2016-05" db="EMBL/GenBank/DDBJ databases">
        <authorList>
            <person name="Lavstsen T."/>
            <person name="Jespersen J.S."/>
        </authorList>
    </citation>
    <scope>NUCLEOTIDE SEQUENCE [LARGE SCALE GENOMIC DNA]</scope>
</reference>
<feature type="compositionally biased region" description="Basic residues" evidence="1">
    <location>
        <begin position="775"/>
        <end position="784"/>
    </location>
</feature>
<dbReference type="VEuPathDB" id="PlasmoDB:PKNH_1408200"/>
<organism evidence="2 4">
    <name type="scientific">Plasmodium knowlesi (strain H)</name>
    <dbReference type="NCBI Taxonomy" id="5851"/>
    <lineage>
        <taxon>Eukaryota</taxon>
        <taxon>Sar</taxon>
        <taxon>Alveolata</taxon>
        <taxon>Apicomplexa</taxon>
        <taxon>Aconoidasida</taxon>
        <taxon>Haemosporida</taxon>
        <taxon>Plasmodiidae</taxon>
        <taxon>Plasmodium</taxon>
        <taxon>Plasmodium (Plasmodium)</taxon>
    </lineage>
</organism>
<evidence type="ECO:0000313" key="3">
    <source>
        <dbReference type="EMBL" id="SBO28677.1"/>
    </source>
</evidence>
<reference evidence="4 5" key="1">
    <citation type="submission" date="2016-05" db="EMBL/GenBank/DDBJ databases">
        <authorList>
            <person name="Sharaf H."/>
        </authorList>
    </citation>
    <scope>NUCLEOTIDE SEQUENCE [LARGE SCALE GENOMIC DNA]</scope>
    <source>
        <strain evidence="4 5">H</strain>
    </source>
</reference>
<evidence type="ECO:0000313" key="4">
    <source>
        <dbReference type="Proteomes" id="UP000182128"/>
    </source>
</evidence>
<proteinExistence type="predicted"/>
<dbReference type="PANTHER" id="PTHR37156">
    <property type="match status" value="1"/>
</dbReference>
<dbReference type="PANTHER" id="PTHR37156:SF2">
    <property type="match status" value="1"/>
</dbReference>
<dbReference type="Proteomes" id="UP000182142">
    <property type="component" value="Unassembled WGS sequence"/>
</dbReference>
<feature type="region of interest" description="Disordered" evidence="1">
    <location>
        <begin position="726"/>
        <end position="784"/>
    </location>
</feature>
<feature type="compositionally biased region" description="Basic and acidic residues" evidence="1">
    <location>
        <begin position="745"/>
        <end position="754"/>
    </location>
</feature>
<sequence>MYTHMMSSIQNMCERKNITTHVQCIGQSEHVLRRGTCGACRNSVLSKEKKSMRKEGIKINRKYKKLMIEKNRVHKRKHVECCAGINEGLVRNSLFRGVEYVAGRTVPPTFGNCRRCCCNASRPNGIIHIGEYTCRREICTKHQMQNIYPLSMGSAVQVSMGFHRNECVQGNVPLQERGNTYGLCAYPHMCGLSNRGVAGCPNCTNRMATHSGVGNHNGMASLNRAVHPNRMGDYPRMVPPNGMGAYTPIISPNRAVVPSGGVSPNRAVVPSGVVPPNRAVVPSGMVSPNRAVVPSGVVPPNRAVVPSGVVPPNRAVVPSGMVSPNRAVVPSGVVPPNRAVVPSGMVSPNRAVVPSGVVPPNRAVVPSRVVPPNRAVVPSGMACPNRALHPNGMEPYTRTESPNRIIAYNRMVAYTRMLSPKRAVATNTTVVSNKIVSPNIAVVPNRMAVPNKITTHDEIVICNHVEEVDGVVSQSECNKENLSRRESVADNDTAIIDISAMQENVEDSPVQANTQSESTSPNALNEKVAERERNTESANNTDDVLNQIRARYKDFLRMCSLKSENIQATKDEDEPYLKIYNGEYSCDTDYSCDGSVVEIGKNGREELTEEEKFILRQMEEVLKDIDDEEVANQPDDQNNIEVVCQLDDQNNSEVVRQPNDQNNSEVVCKPNNNRTNAVKGRCKRNHKKAFESNNKNALPNDAEIDPIITALENALKGDSQNCLEKELTGEENSSTHKKRHKKEHKKENKKENKKEHKNRKNVAKAESYEKMEKRMAKRQKIFLP</sequence>
<feature type="compositionally biased region" description="Basic residues" evidence="1">
    <location>
        <begin position="735"/>
        <end position="744"/>
    </location>
</feature>